<evidence type="ECO:0000256" key="2">
    <source>
        <dbReference type="ARBA" id="ARBA00007193"/>
    </source>
</evidence>
<organism evidence="15 16">
    <name type="scientific">Caenorhabditis bovis</name>
    <dbReference type="NCBI Taxonomy" id="2654633"/>
    <lineage>
        <taxon>Eukaryota</taxon>
        <taxon>Metazoa</taxon>
        <taxon>Ecdysozoa</taxon>
        <taxon>Nematoda</taxon>
        <taxon>Chromadorea</taxon>
        <taxon>Rhabditida</taxon>
        <taxon>Rhabditina</taxon>
        <taxon>Rhabditomorpha</taxon>
        <taxon>Rhabditoidea</taxon>
        <taxon>Rhabditidae</taxon>
        <taxon>Peloderinae</taxon>
        <taxon>Caenorhabditis</taxon>
    </lineage>
</organism>
<dbReference type="GO" id="GO:0005886">
    <property type="term" value="C:plasma membrane"/>
    <property type="evidence" value="ECO:0007669"/>
    <property type="project" value="TreeGrafter"/>
</dbReference>
<evidence type="ECO:0000256" key="5">
    <source>
        <dbReference type="ARBA" id="ARBA00022692"/>
    </source>
</evidence>
<dbReference type="FunFam" id="1.10.287.770:FF:000001">
    <property type="entry name" value="Acid-sensing ion channel subunit 1"/>
    <property type="match status" value="1"/>
</dbReference>
<keyword evidence="11 13" id="KW-0739">Sodium transport</keyword>
<accession>A0A8S1F6R7</accession>
<keyword evidence="6 14" id="KW-1133">Transmembrane helix</keyword>
<evidence type="ECO:0000256" key="11">
    <source>
        <dbReference type="ARBA" id="ARBA00023201"/>
    </source>
</evidence>
<dbReference type="Gene3D" id="1.10.287.770">
    <property type="entry name" value="YojJ-like"/>
    <property type="match status" value="1"/>
</dbReference>
<dbReference type="Pfam" id="PF00858">
    <property type="entry name" value="ASC"/>
    <property type="match status" value="2"/>
</dbReference>
<evidence type="ECO:0000256" key="1">
    <source>
        <dbReference type="ARBA" id="ARBA00004141"/>
    </source>
</evidence>
<evidence type="ECO:0000256" key="14">
    <source>
        <dbReference type="SAM" id="Phobius"/>
    </source>
</evidence>
<dbReference type="OrthoDB" id="6021021at2759"/>
<evidence type="ECO:0000256" key="3">
    <source>
        <dbReference type="ARBA" id="ARBA00022448"/>
    </source>
</evidence>
<comment type="similarity">
    <text evidence="2 13">Belongs to the amiloride-sensitive sodium channel (TC 1.A.6) family.</text>
</comment>
<feature type="transmembrane region" description="Helical" evidence="14">
    <location>
        <begin position="39"/>
        <end position="60"/>
    </location>
</feature>
<dbReference type="Gene3D" id="2.60.470.10">
    <property type="entry name" value="Acid-sensing ion channels like domains"/>
    <property type="match status" value="1"/>
</dbReference>
<dbReference type="GO" id="GO:0015280">
    <property type="term" value="F:ligand-gated sodium channel activity"/>
    <property type="evidence" value="ECO:0007669"/>
    <property type="project" value="TreeGrafter"/>
</dbReference>
<sequence length="795" mass="90087">MGRKIKLKRALELDVIDFAENTSAHGIPRAYVSVGFRRYLWLSFFLICLFAFGYQAYLIIVRFNRNDIIVGVEIKFEEIKFPAVTVCNMNPYKNSAAREIGSIRNALEAFELAIDKTDEAIHKRKKRGLRNRRIAPISSMCVDVNGYFQSSPLGYIHCTCEGFVDEHDHLWNCRPQHKWTHRVAEINADGTIATNQCVDGYCVPDSDRKFLAWPLQIDRQNETACISVVDASSTAPSYCTRVSLLSVKACTNCDWLSRCEPGDPDDPNQCMCDETNCFKLKSLARKRAKRERVHEKLLSRYDGLLAVYSHCSCTQQHGCVSMNEGHTNQTCLCFYNKKNGQVWPCYKEDDWEERRCGKCNTFGDCVFTEKPRKNSNACLCAVPIHMCVRVDTPQMNQTLDERVVKFWDILPSTTMSPKIKKKQDRDKAYGYSGVKDRIALRAKAMENIIFAVDALTEEQKWKISYNKSDFIQKCSFNGRECHVKNDFVEYLDPTYGACFTYGLRMGNATNERSGPSYGLRLEVFVNVTEYLPTTEAAGVRLTVHSIGEQPFPDAAGFSAPTGFVSSFGIRMKSMTRLPAPYGDCVKEGKTADFIYTDKSYNTEGCQRSCIQKHLAQTCGCGDPRFPPYRETKNCAVDDPYKRECIKREMHVATRNSKKLGCVCKQPCNQEVYSVSYSASRWPAVAGDLSGCPLGMPAHHCLNYKREQGSMIEVYFEQLNYESLLESEAYGLPNLLSDFGGQLGLWMGVSVITIMEVGIFIFDMFTSIAGLKRNRQRPARKSVTSMRCSGEYKDGI</sequence>
<keyword evidence="8 13" id="KW-0406">Ion transport</keyword>
<dbReference type="Proteomes" id="UP000494206">
    <property type="component" value="Unassembled WGS sequence"/>
</dbReference>
<evidence type="ECO:0000256" key="7">
    <source>
        <dbReference type="ARBA" id="ARBA00023053"/>
    </source>
</evidence>
<protein>
    <submittedName>
        <fullName evidence="15">Uncharacterized protein</fullName>
    </submittedName>
</protein>
<evidence type="ECO:0000256" key="13">
    <source>
        <dbReference type="RuleBase" id="RU000679"/>
    </source>
</evidence>
<evidence type="ECO:0000256" key="4">
    <source>
        <dbReference type="ARBA" id="ARBA00022461"/>
    </source>
</evidence>
<keyword evidence="9 14" id="KW-0472">Membrane</keyword>
<feature type="transmembrane region" description="Helical" evidence="14">
    <location>
        <begin position="742"/>
        <end position="770"/>
    </location>
</feature>
<keyword evidence="10" id="KW-0325">Glycoprotein</keyword>
<dbReference type="PRINTS" id="PR01078">
    <property type="entry name" value="AMINACHANNEL"/>
</dbReference>
<dbReference type="InterPro" id="IPR001873">
    <property type="entry name" value="ENaC"/>
</dbReference>
<dbReference type="InterPro" id="IPR020903">
    <property type="entry name" value="ENaC_CS"/>
</dbReference>
<evidence type="ECO:0000256" key="6">
    <source>
        <dbReference type="ARBA" id="ARBA00022989"/>
    </source>
</evidence>
<dbReference type="PROSITE" id="PS01206">
    <property type="entry name" value="ASC"/>
    <property type="match status" value="1"/>
</dbReference>
<keyword evidence="7" id="KW-0915">Sodium</keyword>
<comment type="caution">
    <text evidence="15">The sequence shown here is derived from an EMBL/GenBank/DDBJ whole genome shotgun (WGS) entry which is preliminary data.</text>
</comment>
<keyword evidence="12 13" id="KW-0407">Ion channel</keyword>
<keyword evidence="4 13" id="KW-0894">Sodium channel</keyword>
<dbReference type="EMBL" id="CADEPM010000006">
    <property type="protein sequence ID" value="CAB3407348.1"/>
    <property type="molecule type" value="Genomic_DNA"/>
</dbReference>
<keyword evidence="3 13" id="KW-0813">Transport</keyword>
<evidence type="ECO:0000313" key="16">
    <source>
        <dbReference type="Proteomes" id="UP000494206"/>
    </source>
</evidence>
<evidence type="ECO:0000256" key="9">
    <source>
        <dbReference type="ARBA" id="ARBA00023136"/>
    </source>
</evidence>
<evidence type="ECO:0000313" key="15">
    <source>
        <dbReference type="EMBL" id="CAB3407348.1"/>
    </source>
</evidence>
<dbReference type="InterPro" id="IPR004726">
    <property type="entry name" value="Deg-1"/>
</dbReference>
<name>A0A8S1F6R7_9PELO</name>
<keyword evidence="16" id="KW-1185">Reference proteome</keyword>
<comment type="subcellular location">
    <subcellularLocation>
        <location evidence="1">Membrane</location>
        <topology evidence="1">Multi-pass membrane protein</topology>
    </subcellularLocation>
</comment>
<evidence type="ECO:0000256" key="8">
    <source>
        <dbReference type="ARBA" id="ARBA00023065"/>
    </source>
</evidence>
<dbReference type="AlphaFoldDB" id="A0A8S1F6R7"/>
<dbReference type="PANTHER" id="PTHR11690">
    <property type="entry name" value="AMILORIDE-SENSITIVE SODIUM CHANNEL-RELATED"/>
    <property type="match status" value="1"/>
</dbReference>
<keyword evidence="5 13" id="KW-0812">Transmembrane</keyword>
<dbReference type="NCBIfam" id="TIGR00867">
    <property type="entry name" value="deg-1"/>
    <property type="match status" value="1"/>
</dbReference>
<evidence type="ECO:0000256" key="10">
    <source>
        <dbReference type="ARBA" id="ARBA00023180"/>
    </source>
</evidence>
<gene>
    <name evidence="15" type="ORF">CBOVIS_LOCUS9294</name>
</gene>
<proteinExistence type="inferred from homology"/>
<reference evidence="15 16" key="1">
    <citation type="submission" date="2020-04" db="EMBL/GenBank/DDBJ databases">
        <authorList>
            <person name="Laetsch R D."/>
            <person name="Stevens L."/>
            <person name="Kumar S."/>
            <person name="Blaxter L. M."/>
        </authorList>
    </citation>
    <scope>NUCLEOTIDE SEQUENCE [LARGE SCALE GENOMIC DNA]</scope>
</reference>
<dbReference type="PANTHER" id="PTHR11690:SF282">
    <property type="entry name" value="DEGENERIN-LIKE PROTEIN ASIC-1"/>
    <property type="match status" value="1"/>
</dbReference>
<evidence type="ECO:0000256" key="12">
    <source>
        <dbReference type="ARBA" id="ARBA00023303"/>
    </source>
</evidence>